<gene>
    <name evidence="2" type="ORF">ANN_02566</name>
</gene>
<keyword evidence="3" id="KW-1185">Reference proteome</keyword>
<name>A0ABQ8TZ69_PERAM</name>
<dbReference type="Gene3D" id="3.90.1200.10">
    <property type="match status" value="2"/>
</dbReference>
<comment type="caution">
    <text evidence="2">The sequence shown here is derived from an EMBL/GenBank/DDBJ whole genome shotgun (WGS) entry which is preliminary data.</text>
</comment>
<reference evidence="2 3" key="1">
    <citation type="journal article" date="2022" name="Allergy">
        <title>Genome assembly and annotation of Periplaneta americana reveal a comprehensive cockroach allergen profile.</title>
        <authorList>
            <person name="Wang L."/>
            <person name="Xiong Q."/>
            <person name="Saelim N."/>
            <person name="Wang L."/>
            <person name="Nong W."/>
            <person name="Wan A.T."/>
            <person name="Shi M."/>
            <person name="Liu X."/>
            <person name="Cao Q."/>
            <person name="Hui J.H.L."/>
            <person name="Sookrung N."/>
            <person name="Leung T.F."/>
            <person name="Tungtrongchitr A."/>
            <person name="Tsui S.K.W."/>
        </authorList>
    </citation>
    <scope>NUCLEOTIDE SEQUENCE [LARGE SCALE GENOMIC DNA]</scope>
    <source>
        <strain evidence="2">PWHHKU_190912</strain>
    </source>
</reference>
<dbReference type="PANTHER" id="PTHR11012">
    <property type="entry name" value="PROTEIN KINASE-LIKE DOMAIN-CONTAINING"/>
    <property type="match status" value="1"/>
</dbReference>
<dbReference type="EMBL" id="JAJSOF020000001">
    <property type="protein sequence ID" value="KAJ4451126.1"/>
    <property type="molecule type" value="Genomic_DNA"/>
</dbReference>
<dbReference type="Pfam" id="PF02958">
    <property type="entry name" value="EcKL"/>
    <property type="match status" value="2"/>
</dbReference>
<dbReference type="InterPro" id="IPR015897">
    <property type="entry name" value="CHK_kinase-like"/>
</dbReference>
<dbReference type="Proteomes" id="UP001148838">
    <property type="component" value="Unassembled WGS sequence"/>
</dbReference>
<feature type="domain" description="CHK kinase-like" evidence="1">
    <location>
        <begin position="597"/>
        <end position="792"/>
    </location>
</feature>
<accession>A0ABQ8TZ69</accession>
<evidence type="ECO:0000259" key="1">
    <source>
        <dbReference type="SMART" id="SM00587"/>
    </source>
</evidence>
<dbReference type="PANTHER" id="PTHR11012:SF55">
    <property type="entry name" value="BHLH DOMAIN-CONTAINING PROTEIN"/>
    <property type="match status" value="1"/>
</dbReference>
<dbReference type="SMART" id="SM00587">
    <property type="entry name" value="CHK"/>
    <property type="match status" value="2"/>
</dbReference>
<dbReference type="InterPro" id="IPR004119">
    <property type="entry name" value="EcKL"/>
</dbReference>
<organism evidence="2 3">
    <name type="scientific">Periplaneta americana</name>
    <name type="common">American cockroach</name>
    <name type="synonym">Blatta americana</name>
    <dbReference type="NCBI Taxonomy" id="6978"/>
    <lineage>
        <taxon>Eukaryota</taxon>
        <taxon>Metazoa</taxon>
        <taxon>Ecdysozoa</taxon>
        <taxon>Arthropoda</taxon>
        <taxon>Hexapoda</taxon>
        <taxon>Insecta</taxon>
        <taxon>Pterygota</taxon>
        <taxon>Neoptera</taxon>
        <taxon>Polyneoptera</taxon>
        <taxon>Dictyoptera</taxon>
        <taxon>Blattodea</taxon>
        <taxon>Blattoidea</taxon>
        <taxon>Blattidae</taxon>
        <taxon>Blattinae</taxon>
        <taxon>Periplaneta</taxon>
    </lineage>
</organism>
<proteinExistence type="predicted"/>
<protein>
    <recommendedName>
        <fullName evidence="1">CHK kinase-like domain-containing protein</fullName>
    </recommendedName>
</protein>
<dbReference type="SUPFAM" id="SSF56112">
    <property type="entry name" value="Protein kinase-like (PK-like)"/>
    <property type="match status" value="2"/>
</dbReference>
<dbReference type="InterPro" id="IPR011009">
    <property type="entry name" value="Kinase-like_dom_sf"/>
</dbReference>
<feature type="domain" description="CHK kinase-like" evidence="1">
    <location>
        <begin position="141"/>
        <end position="336"/>
    </location>
</feature>
<evidence type="ECO:0000313" key="3">
    <source>
        <dbReference type="Proteomes" id="UP001148838"/>
    </source>
</evidence>
<evidence type="ECO:0000313" key="2">
    <source>
        <dbReference type="EMBL" id="KAJ4451126.1"/>
    </source>
</evidence>
<sequence>MMPQLNKQDLETILTSQLGYNVVIESFTSQALTHPGENFGSTMLAIDVNITEEKDKNSTQKLSLVAKLVPPSEFLWKVFDPPHTFCKEINCYLLVRQEFIKLQQEKGVPNDKLFDAFPKCYGARTTLSKEIGERADEYAAILLENLKTINYHSRDSRMGLDLKHVQLVLCQLARFHALSTAIKILKPQVFKDVFLKVCKPIKSGFEEAELCENIPKLMHYVKAVPGCDIYVDRLKKACEWGVKIQIDRSLLQPKEPYATLCHTDFWINNMLFYYDQQKENIPLDVKFVDFQGVSFTSPARDLIFFLYTSAEVGIVSKYYDDLIHLYHKNFTDCLKSMGCDTSVFNFQSMLDEIDAFAPSEIEHILFMLTIVCADKSEALELSEVSYESLLKEPNDIYKRKAKEFITDFVNKDLNRIGQRRTNQMPEGEPTTYHRKYSPIEITIYIRACRLFPYPTTALKMTTTQRSKRQPLTPRQRDLVVESFTSKSLTKPGENYGSTMLAIDVNILQGKENTSSRKLSLVAKLVPPNEFLWKLFDSPNTFCKEITCYTLVREEYDKLQQEKHVPKEKFLDIFPKCYGARTTLAPEIGNKADKNAAIILENLKVKNYRVGDQKVGFDLKHTQLFVAKLARFHALAVALKLLKPQVFKDTVLKACKPHDRNFNKEEMKANTLKLLELAREIPDCEIYLDKIRKASELSNEILLDNSLLPPREPYATIQHTDLWVNNMMFRYASPNDNIPLDVKFVDFQGVEYTSPVKDLLFFLYTSTAEGVRANNYDDLIRLYYDNFTDCLKDVGCETSPFTFQSFLDEIEAFAPTEFTRILFMLTPICGDQTEVPELADVNLDSLYRKPNDVYKQKGREFITDFVKRGWL</sequence>